<reference evidence="3" key="1">
    <citation type="journal article" date="2019" name="Sci. Rep.">
        <title>Draft genome of Tanacetum cinerariifolium, the natural source of mosquito coil.</title>
        <authorList>
            <person name="Yamashiro T."/>
            <person name="Shiraishi A."/>
            <person name="Satake H."/>
            <person name="Nakayama K."/>
        </authorList>
    </citation>
    <scope>NUCLEOTIDE SEQUENCE</scope>
</reference>
<organism evidence="3">
    <name type="scientific">Tanacetum cinerariifolium</name>
    <name type="common">Dalmatian daisy</name>
    <name type="synonym">Chrysanthemum cinerariifolium</name>
    <dbReference type="NCBI Taxonomy" id="118510"/>
    <lineage>
        <taxon>Eukaryota</taxon>
        <taxon>Viridiplantae</taxon>
        <taxon>Streptophyta</taxon>
        <taxon>Embryophyta</taxon>
        <taxon>Tracheophyta</taxon>
        <taxon>Spermatophyta</taxon>
        <taxon>Magnoliopsida</taxon>
        <taxon>eudicotyledons</taxon>
        <taxon>Gunneridae</taxon>
        <taxon>Pentapetalae</taxon>
        <taxon>asterids</taxon>
        <taxon>campanulids</taxon>
        <taxon>Asterales</taxon>
        <taxon>Asteraceae</taxon>
        <taxon>Asteroideae</taxon>
        <taxon>Anthemideae</taxon>
        <taxon>Anthemidinae</taxon>
        <taxon>Tanacetum</taxon>
    </lineage>
</organism>
<evidence type="ECO:0000256" key="1">
    <source>
        <dbReference type="SAM" id="MobiDB-lite"/>
    </source>
</evidence>
<dbReference type="GO" id="GO:0003964">
    <property type="term" value="F:RNA-directed DNA polymerase activity"/>
    <property type="evidence" value="ECO:0007669"/>
    <property type="project" value="UniProtKB-KW"/>
</dbReference>
<evidence type="ECO:0000259" key="2">
    <source>
        <dbReference type="PROSITE" id="PS50994"/>
    </source>
</evidence>
<feature type="compositionally biased region" description="Basic residues" evidence="1">
    <location>
        <begin position="20"/>
        <end position="30"/>
    </location>
</feature>
<feature type="compositionally biased region" description="Polar residues" evidence="1">
    <location>
        <begin position="1"/>
        <end position="10"/>
    </location>
</feature>
<dbReference type="InterPro" id="IPR001584">
    <property type="entry name" value="Integrase_cat-core"/>
</dbReference>
<dbReference type="InterPro" id="IPR012337">
    <property type="entry name" value="RNaseH-like_sf"/>
</dbReference>
<proteinExistence type="predicted"/>
<dbReference type="Gene3D" id="3.30.420.10">
    <property type="entry name" value="Ribonuclease H-like superfamily/Ribonuclease H"/>
    <property type="match status" value="1"/>
</dbReference>
<accession>A0A6L2LN88</accession>
<dbReference type="Pfam" id="PF00665">
    <property type="entry name" value="rve"/>
    <property type="match status" value="1"/>
</dbReference>
<dbReference type="PROSITE" id="PS50994">
    <property type="entry name" value="INTEGRASE"/>
    <property type="match status" value="1"/>
</dbReference>
<dbReference type="InterPro" id="IPR036397">
    <property type="entry name" value="RNaseH_sf"/>
</dbReference>
<dbReference type="PANTHER" id="PTHR47266">
    <property type="entry name" value="ENDONUCLEASE-RELATED"/>
    <property type="match status" value="1"/>
</dbReference>
<dbReference type="GO" id="GO:0015074">
    <property type="term" value="P:DNA integration"/>
    <property type="evidence" value="ECO:0007669"/>
    <property type="project" value="InterPro"/>
</dbReference>
<feature type="compositionally biased region" description="Polar residues" evidence="1">
    <location>
        <begin position="230"/>
        <end position="243"/>
    </location>
</feature>
<comment type="caution">
    <text evidence="3">The sequence shown here is derived from an EMBL/GenBank/DDBJ whole genome shotgun (WGS) entry which is preliminary data.</text>
</comment>
<feature type="domain" description="Integrase catalytic" evidence="2">
    <location>
        <begin position="352"/>
        <end position="508"/>
    </location>
</feature>
<sequence length="630" mass="73974">MHIHASNSELVESLPEPKRTLNRRRRRQNRRVPYDQRNNPPQHPRIVYSPILDINHSRHFLVTLENLYPMDDEPMWAADRVVTLTPGSAITIPDTANEFPIKGNAPKLPWSQFVQRQYYQNLLSWSNRDNPRSSECCSWWKIVAFADEGSSNSNTNKIMARMDAITMKMDAQYKELQTHAKKTKLNLNEDDIPMSHEEEAKFMQTFPKIHQASIQNLETKFDRLADKQSGRPSGSLPSNTQPNPKGHNSKAYQPPQSRNEHINAIFTRSGKSYNPPVNPNDQQNDSENPDNFDSDEEDEEPTPQPKTQNPKPIKETPLPKPYKQKIPYPQRLRKEKMEAQYGKFLDMIRVVRINVPLIDGIDFMGPFLKSYKFDYILVSVDYVSNWAEAQALPTNDARVVVTFLKKLFCHFRMLEALIKDRGTHFCNKIMEKIMKRFGVNHRFSTSYHPQTSGQVKNTNRALKRIFEKTVKDNPAIWSRKLDDALWAFRTAYKTPIGTMPYKLTYGKNCHLPFKIEHRAYWALKNCNPDLIVASEKRMFQLHELDELRHQAYENSRLYKERTKVYHDRKLRMRKEFKQENKVLFFHSKYKFKQPKLRSRWLGPYVVKHQYPSGYVELYGKDGKTFIVNGH</sequence>
<keyword evidence="3" id="KW-0548">Nucleotidyltransferase</keyword>
<dbReference type="AlphaFoldDB" id="A0A6L2LN88"/>
<dbReference type="EMBL" id="BKCJ010004709">
    <property type="protein sequence ID" value="GEU62640.1"/>
    <property type="molecule type" value="Genomic_DNA"/>
</dbReference>
<keyword evidence="3" id="KW-0808">Transferase</keyword>
<name>A0A6L2LN88_TANCI</name>
<dbReference type="InterPro" id="IPR052160">
    <property type="entry name" value="Gypsy_RT_Integrase-like"/>
</dbReference>
<feature type="region of interest" description="Disordered" evidence="1">
    <location>
        <begin position="226"/>
        <end position="331"/>
    </location>
</feature>
<dbReference type="SUPFAM" id="SSF53098">
    <property type="entry name" value="Ribonuclease H-like"/>
    <property type="match status" value="1"/>
</dbReference>
<evidence type="ECO:0000313" key="3">
    <source>
        <dbReference type="EMBL" id="GEU62640.1"/>
    </source>
</evidence>
<dbReference type="GO" id="GO:0003676">
    <property type="term" value="F:nucleic acid binding"/>
    <property type="evidence" value="ECO:0007669"/>
    <property type="project" value="InterPro"/>
</dbReference>
<gene>
    <name evidence="3" type="ORF">Tci_034618</name>
</gene>
<feature type="region of interest" description="Disordered" evidence="1">
    <location>
        <begin position="1"/>
        <end position="45"/>
    </location>
</feature>
<keyword evidence="3" id="KW-0695">RNA-directed DNA polymerase</keyword>
<feature type="compositionally biased region" description="Acidic residues" evidence="1">
    <location>
        <begin position="287"/>
        <end position="301"/>
    </location>
</feature>
<protein>
    <submittedName>
        <fullName evidence="3">Reverse transcriptase domain-containing protein</fullName>
    </submittedName>
</protein>